<accession>A0AAF0W4A8</accession>
<evidence type="ECO:0000313" key="3">
    <source>
        <dbReference type="Proteomes" id="UP000077755"/>
    </source>
</evidence>
<dbReference type="Gene3D" id="2.60.260.20">
    <property type="entry name" value="Urease metallochaperone UreE, N-terminal domain"/>
    <property type="match status" value="1"/>
</dbReference>
<organism evidence="2 3">
    <name type="scientific">Daucus carota subsp. sativus</name>
    <name type="common">Carrot</name>
    <dbReference type="NCBI Taxonomy" id="79200"/>
    <lineage>
        <taxon>Eukaryota</taxon>
        <taxon>Viridiplantae</taxon>
        <taxon>Streptophyta</taxon>
        <taxon>Embryophyta</taxon>
        <taxon>Tracheophyta</taxon>
        <taxon>Spermatophyta</taxon>
        <taxon>Magnoliopsida</taxon>
        <taxon>eudicotyledons</taxon>
        <taxon>Gunneridae</taxon>
        <taxon>Pentapetalae</taxon>
        <taxon>asterids</taxon>
        <taxon>campanulids</taxon>
        <taxon>Apiales</taxon>
        <taxon>Apiaceae</taxon>
        <taxon>Apioideae</taxon>
        <taxon>Scandiceae</taxon>
        <taxon>Daucinae</taxon>
        <taxon>Daucus</taxon>
        <taxon>Daucus sect. Daucus</taxon>
    </lineage>
</organism>
<dbReference type="EMBL" id="CP093343">
    <property type="protein sequence ID" value="WOG82834.1"/>
    <property type="molecule type" value="Genomic_DNA"/>
</dbReference>
<keyword evidence="1" id="KW-0812">Transmembrane</keyword>
<gene>
    <name evidence="2" type="ORF">DCAR_0102002</name>
</gene>
<evidence type="ECO:0000256" key="1">
    <source>
        <dbReference type="SAM" id="Phobius"/>
    </source>
</evidence>
<name>A0AAF0W4A8_DAUCS</name>
<reference evidence="2" key="2">
    <citation type="submission" date="2022-03" db="EMBL/GenBank/DDBJ databases">
        <title>Draft title - Genomic analysis of global carrot germplasm unveils the trajectory of domestication and the origin of high carotenoid orange carrot.</title>
        <authorList>
            <person name="Iorizzo M."/>
            <person name="Ellison S."/>
            <person name="Senalik D."/>
            <person name="Macko-Podgorni A."/>
            <person name="Grzebelus D."/>
            <person name="Bostan H."/>
            <person name="Rolling W."/>
            <person name="Curaba J."/>
            <person name="Simon P."/>
        </authorList>
    </citation>
    <scope>NUCLEOTIDE SEQUENCE</scope>
    <source>
        <tissue evidence="2">Leaf</tissue>
    </source>
</reference>
<dbReference type="SUPFAM" id="SSF49493">
    <property type="entry name" value="HSP40/DnaJ peptide-binding domain"/>
    <property type="match status" value="1"/>
</dbReference>
<dbReference type="InterPro" id="IPR008971">
    <property type="entry name" value="HSP40/DnaJ_pept-bd"/>
</dbReference>
<feature type="transmembrane region" description="Helical" evidence="1">
    <location>
        <begin position="20"/>
        <end position="43"/>
    </location>
</feature>
<dbReference type="GO" id="GO:0030544">
    <property type="term" value="F:Hsp70 protein binding"/>
    <property type="evidence" value="ECO:0007669"/>
    <property type="project" value="InterPro"/>
</dbReference>
<protein>
    <submittedName>
        <fullName evidence="2">Uncharacterized protein</fullName>
    </submittedName>
</protein>
<feature type="transmembrane region" description="Helical" evidence="1">
    <location>
        <begin position="55"/>
        <end position="74"/>
    </location>
</feature>
<evidence type="ECO:0000313" key="2">
    <source>
        <dbReference type="EMBL" id="WOG82834.1"/>
    </source>
</evidence>
<keyword evidence="1" id="KW-0472">Membrane</keyword>
<reference evidence="2" key="1">
    <citation type="journal article" date="2016" name="Nat. Genet.">
        <title>A high-quality carrot genome assembly provides new insights into carotenoid accumulation and asterid genome evolution.</title>
        <authorList>
            <person name="Iorizzo M."/>
            <person name="Ellison S."/>
            <person name="Senalik D."/>
            <person name="Zeng P."/>
            <person name="Satapoomin P."/>
            <person name="Huang J."/>
            <person name="Bowman M."/>
            <person name="Iovene M."/>
            <person name="Sanseverino W."/>
            <person name="Cavagnaro P."/>
            <person name="Yildiz M."/>
            <person name="Macko-Podgorni A."/>
            <person name="Moranska E."/>
            <person name="Grzebelus E."/>
            <person name="Grzebelus D."/>
            <person name="Ashrafi H."/>
            <person name="Zheng Z."/>
            <person name="Cheng S."/>
            <person name="Spooner D."/>
            <person name="Van Deynze A."/>
            <person name="Simon P."/>
        </authorList>
    </citation>
    <scope>NUCLEOTIDE SEQUENCE</scope>
    <source>
        <tissue evidence="2">Leaf</tissue>
    </source>
</reference>
<dbReference type="PANTHER" id="PTHR43888">
    <property type="entry name" value="DNAJ-LIKE-2, ISOFORM A-RELATED"/>
    <property type="match status" value="1"/>
</dbReference>
<dbReference type="InterPro" id="IPR044713">
    <property type="entry name" value="DNJA1/2-like"/>
</dbReference>
<keyword evidence="1" id="KW-1133">Transmembrane helix</keyword>
<proteinExistence type="predicted"/>
<sequence>MLISYGYLQVLNIIPGLSWFQKVVLICVCCICCSNHCSLQICFDTLYGTFKTYEALLYFVSIISFKCFSLYHMIQFSLFYFQYSKRKFDDLYAEHTLNLGEALCRFQFALTHFDGRQLIIKSNPRKRPFIKGRLFIHFNVEFPKSGFLSPEKCKSLETVLPVAASSTLLILICKIAKKLPCMMLI</sequence>
<dbReference type="Proteomes" id="UP000077755">
    <property type="component" value="Chromosome 1"/>
</dbReference>
<keyword evidence="3" id="KW-1185">Reference proteome</keyword>
<dbReference type="AlphaFoldDB" id="A0AAF0W4A8"/>
<dbReference type="GO" id="GO:0051082">
    <property type="term" value="F:unfolded protein binding"/>
    <property type="evidence" value="ECO:0007669"/>
    <property type="project" value="InterPro"/>
</dbReference>
<dbReference type="GO" id="GO:0006457">
    <property type="term" value="P:protein folding"/>
    <property type="evidence" value="ECO:0007669"/>
    <property type="project" value="InterPro"/>
</dbReference>